<feature type="active site" evidence="9 11">
    <location>
        <position position="737"/>
    </location>
</feature>
<dbReference type="Pfam" id="PF02190">
    <property type="entry name" value="LON_substr_bdg"/>
    <property type="match status" value="1"/>
</dbReference>
<evidence type="ECO:0000256" key="14">
    <source>
        <dbReference type="RuleBase" id="RU000591"/>
    </source>
</evidence>
<comment type="caution">
    <text evidence="17">The sequence shown here is derived from an EMBL/GenBank/DDBJ whole genome shotgun (WGS) entry which is preliminary data.</text>
</comment>
<evidence type="ECO:0000313" key="18">
    <source>
        <dbReference type="Proteomes" id="UP000235460"/>
    </source>
</evidence>
<comment type="subunit">
    <text evidence="9 10">Homohexamer. Organized in a ring with a central cavity.</text>
</comment>
<name>A0A2N7PQL4_9BACT</name>
<dbReference type="Pfam" id="PF05362">
    <property type="entry name" value="Lon_C"/>
    <property type="match status" value="1"/>
</dbReference>
<dbReference type="EMBL" id="PNIK01000004">
    <property type="protein sequence ID" value="PMP69157.1"/>
    <property type="molecule type" value="Genomic_DNA"/>
</dbReference>
<dbReference type="InterPro" id="IPR003959">
    <property type="entry name" value="ATPase_AAA_core"/>
</dbReference>
<evidence type="ECO:0000259" key="16">
    <source>
        <dbReference type="PROSITE" id="PS51787"/>
    </source>
</evidence>
<dbReference type="GO" id="GO:0005524">
    <property type="term" value="F:ATP binding"/>
    <property type="evidence" value="ECO:0007669"/>
    <property type="project" value="UniProtKB-UniRule"/>
</dbReference>
<keyword evidence="5 9" id="KW-0378">Hydrolase</keyword>
<dbReference type="InterPro" id="IPR015947">
    <property type="entry name" value="PUA-like_sf"/>
</dbReference>
<dbReference type="Proteomes" id="UP000235460">
    <property type="component" value="Unassembled WGS sequence"/>
</dbReference>
<evidence type="ECO:0000259" key="15">
    <source>
        <dbReference type="PROSITE" id="PS51786"/>
    </source>
</evidence>
<dbReference type="HAMAP" id="MF_01973">
    <property type="entry name" value="lon_bact"/>
    <property type="match status" value="1"/>
</dbReference>
<dbReference type="AlphaFoldDB" id="A0A2N7PQL4"/>
<evidence type="ECO:0000256" key="5">
    <source>
        <dbReference type="ARBA" id="ARBA00022801"/>
    </source>
</evidence>
<dbReference type="InterPro" id="IPR027065">
    <property type="entry name" value="Lon_Prtase"/>
</dbReference>
<evidence type="ECO:0000256" key="11">
    <source>
        <dbReference type="PIRSR" id="PIRSR001174-1"/>
    </source>
</evidence>
<dbReference type="GO" id="GO:0004252">
    <property type="term" value="F:serine-type endopeptidase activity"/>
    <property type="evidence" value="ECO:0007669"/>
    <property type="project" value="UniProtKB-UniRule"/>
</dbReference>
<dbReference type="FunFam" id="1.20.5.5270:FF:000002">
    <property type="entry name" value="Lon protease homolog"/>
    <property type="match status" value="1"/>
</dbReference>
<evidence type="ECO:0000256" key="6">
    <source>
        <dbReference type="ARBA" id="ARBA00022825"/>
    </source>
</evidence>
<keyword evidence="6 9" id="KW-0720">Serine protease</keyword>
<comment type="function">
    <text evidence="9">ATP-dependent serine protease that mediates the selective degradation of mutant and abnormal proteins as well as certain short-lived regulatory proteins. Required for cellular homeostasis and for survival from DNA damage and developmental changes induced by stress. Degrades polypeptides processively to yield small peptide fragments that are 5 to 10 amino acids long. Binds to DNA in a double-stranded, site-specific manner.</text>
</comment>
<dbReference type="SMART" id="SM00464">
    <property type="entry name" value="LON"/>
    <property type="match status" value="1"/>
</dbReference>
<keyword evidence="4 9" id="KW-0547">Nucleotide-binding</keyword>
<sequence>MREELEYQIPEVSEGEIIDVPEILPLMAIRDIVLFPSMVVPLFVGRLKSLRAIEEALNKNKLIVLSTQKNSRVENPKPEDLYKLGTVALIIKTLNLSENRLKVVVQVLSRVEIKEFIQTDPYFKVRIEPCKEFEPESITPEIEALMRSVKENIEKLLSLKGILNPEISTVIQSIEEPGRLADLITAYLKLKIKTAQDLLETLNGVERLKKVSEILIQEIEITTLQNKIQTEAQEEIGKSQREYFLREQLRAIKKELGEFEDIESDIEELRKRIKKAKMPKNVEKEALKQLSRLEFMHPDSSEAAVIRNYLEWLIELPWSKSTKDNLNLKHVKKILDKEHYNLEKVKDRILEFLAVKKINPKAKGAIICFVGPPGVGKTSLGKSIATALGRKFVRISLGGIRDEAEIRGHRRTYVGALPGRIIQGIKQAGTNNPVFMLDEIDKLCSDFHGDPAAALLEVLDPEQNKEFVDHFLDVPFDLSKVLFIATANMTEPIPKVLLDRMEVIYLSGYTFKEKLEIAKRHLIPKLLKEHGLTKKEIIISDEVILKIIEEYTYESGVRELERKLAAICRKVTRKLAEGEKGPFEITEENLTEYLGPPEYVEELKQEKDEIGVATGLAWTPYGGEVLYVEAVTMPGKGNLILTGHLGDIMKESAQAALSYIRSKYKELNIDPKFYTKYDIHVHVPSGAIPKDGPSAGITITVALISALTKKPVSKDYAMTGEITLRGKILPVGGIKEKSLAALRKGIKKVLLPSKNKKDLEEIPKELRDQIEFIFVSHLDEVVNLVIINN</sequence>
<evidence type="ECO:0000256" key="4">
    <source>
        <dbReference type="ARBA" id="ARBA00022741"/>
    </source>
</evidence>
<dbReference type="GO" id="GO:0043565">
    <property type="term" value="F:sequence-specific DNA binding"/>
    <property type="evidence" value="ECO:0007669"/>
    <property type="project" value="UniProtKB-UniRule"/>
</dbReference>
<dbReference type="Gene3D" id="1.10.8.60">
    <property type="match status" value="1"/>
</dbReference>
<dbReference type="Pfam" id="PF00004">
    <property type="entry name" value="AAA"/>
    <property type="match status" value="1"/>
</dbReference>
<evidence type="ECO:0000313" key="17">
    <source>
        <dbReference type="EMBL" id="PMP69157.1"/>
    </source>
</evidence>
<keyword evidence="2 9" id="KW-0963">Cytoplasm</keyword>
<dbReference type="PROSITE" id="PS01046">
    <property type="entry name" value="LON_SER"/>
    <property type="match status" value="1"/>
</dbReference>
<dbReference type="InterPro" id="IPR004815">
    <property type="entry name" value="Lon_bac/euk-typ"/>
</dbReference>
<feature type="binding site" evidence="9 12">
    <location>
        <begin position="371"/>
        <end position="378"/>
    </location>
    <ligand>
        <name>ATP</name>
        <dbReference type="ChEBI" id="CHEBI:30616"/>
    </ligand>
</feature>
<evidence type="ECO:0000256" key="2">
    <source>
        <dbReference type="ARBA" id="ARBA00022490"/>
    </source>
</evidence>
<comment type="induction">
    <text evidence="9">By heat shock.</text>
</comment>
<dbReference type="InterPro" id="IPR027417">
    <property type="entry name" value="P-loop_NTPase"/>
</dbReference>
<dbReference type="GO" id="GO:0004176">
    <property type="term" value="F:ATP-dependent peptidase activity"/>
    <property type="evidence" value="ECO:0007669"/>
    <property type="project" value="UniProtKB-UniRule"/>
</dbReference>
<dbReference type="Gene3D" id="1.20.58.1480">
    <property type="match status" value="1"/>
</dbReference>
<dbReference type="GO" id="GO:0016887">
    <property type="term" value="F:ATP hydrolysis activity"/>
    <property type="evidence" value="ECO:0007669"/>
    <property type="project" value="UniProtKB-UniRule"/>
</dbReference>
<dbReference type="FunFam" id="3.40.50.300:FF:000382">
    <property type="entry name" value="Lon protease homolog 2, peroxisomal"/>
    <property type="match status" value="1"/>
</dbReference>
<dbReference type="Gene3D" id="1.20.5.5270">
    <property type="match status" value="1"/>
</dbReference>
<dbReference type="PROSITE" id="PS51786">
    <property type="entry name" value="LON_PROTEOLYTIC"/>
    <property type="match status" value="1"/>
</dbReference>
<keyword evidence="7 9" id="KW-0067">ATP-binding</keyword>
<dbReference type="PIRSF" id="PIRSF001174">
    <property type="entry name" value="Lon_proteas"/>
    <property type="match status" value="1"/>
</dbReference>
<evidence type="ECO:0000256" key="8">
    <source>
        <dbReference type="ARBA" id="ARBA00023016"/>
    </source>
</evidence>
<dbReference type="SUPFAM" id="SSF52540">
    <property type="entry name" value="P-loop containing nucleoside triphosphate hydrolases"/>
    <property type="match status" value="1"/>
</dbReference>
<accession>A0A2N7PQL4</accession>
<dbReference type="InterPro" id="IPR008269">
    <property type="entry name" value="Lon_proteolytic"/>
</dbReference>
<dbReference type="PROSITE" id="PS51787">
    <property type="entry name" value="LON_N"/>
    <property type="match status" value="1"/>
</dbReference>
<dbReference type="GO" id="GO:0034605">
    <property type="term" value="P:cellular response to heat"/>
    <property type="evidence" value="ECO:0007669"/>
    <property type="project" value="UniProtKB-UniRule"/>
</dbReference>
<evidence type="ECO:0000256" key="1">
    <source>
        <dbReference type="ARBA" id="ARBA00004496"/>
    </source>
</evidence>
<gene>
    <name evidence="9 17" type="primary">lon</name>
    <name evidence="17" type="ORF">C0190_00275</name>
</gene>
<dbReference type="Gene3D" id="2.30.130.40">
    <property type="entry name" value="LON domain-like"/>
    <property type="match status" value="1"/>
</dbReference>
<dbReference type="InterPro" id="IPR008268">
    <property type="entry name" value="Peptidase_S16_AS"/>
</dbReference>
<dbReference type="InterPro" id="IPR003593">
    <property type="entry name" value="AAA+_ATPase"/>
</dbReference>
<dbReference type="SMART" id="SM00382">
    <property type="entry name" value="AAA"/>
    <property type="match status" value="1"/>
</dbReference>
<evidence type="ECO:0000256" key="10">
    <source>
        <dbReference type="PIRNR" id="PIRNR001174"/>
    </source>
</evidence>
<dbReference type="InterPro" id="IPR020568">
    <property type="entry name" value="Ribosomal_Su5_D2-typ_SF"/>
</dbReference>
<feature type="domain" description="Lon proteolytic" evidence="15">
    <location>
        <begin position="607"/>
        <end position="788"/>
    </location>
</feature>
<dbReference type="InterPro" id="IPR027543">
    <property type="entry name" value="Lon_bac"/>
</dbReference>
<dbReference type="InterPro" id="IPR046336">
    <property type="entry name" value="Lon_prtase_N_sf"/>
</dbReference>
<organism evidence="17 18">
    <name type="scientific">Thermodesulfobacterium geofontis</name>
    <dbReference type="NCBI Taxonomy" id="1295609"/>
    <lineage>
        <taxon>Bacteria</taxon>
        <taxon>Pseudomonadati</taxon>
        <taxon>Thermodesulfobacteriota</taxon>
        <taxon>Thermodesulfobacteria</taxon>
        <taxon>Thermodesulfobacteriales</taxon>
        <taxon>Thermodesulfobacteriaceae</taxon>
        <taxon>Thermodesulfobacterium</taxon>
    </lineage>
</organism>
<comment type="catalytic activity">
    <reaction evidence="9 10 13">
        <text>Hydrolysis of proteins in presence of ATP.</text>
        <dbReference type="EC" id="3.4.21.53"/>
    </reaction>
</comment>
<keyword evidence="8 9" id="KW-0346">Stress response</keyword>
<dbReference type="Gene3D" id="3.40.50.300">
    <property type="entry name" value="P-loop containing nucleotide triphosphate hydrolases"/>
    <property type="match status" value="1"/>
</dbReference>
<feature type="domain" description="Lon N-terminal" evidence="16">
    <location>
        <begin position="24"/>
        <end position="219"/>
    </location>
</feature>
<dbReference type="Gene3D" id="3.30.230.10">
    <property type="match status" value="1"/>
</dbReference>
<dbReference type="InterPro" id="IPR054594">
    <property type="entry name" value="Lon_lid"/>
</dbReference>
<dbReference type="GO" id="GO:0006515">
    <property type="term" value="P:protein quality control for misfolded or incompletely synthesized proteins"/>
    <property type="evidence" value="ECO:0007669"/>
    <property type="project" value="UniProtKB-UniRule"/>
</dbReference>
<evidence type="ECO:0000256" key="9">
    <source>
        <dbReference type="HAMAP-Rule" id="MF_01973"/>
    </source>
</evidence>
<evidence type="ECO:0000256" key="13">
    <source>
        <dbReference type="PROSITE-ProRule" id="PRU01122"/>
    </source>
</evidence>
<dbReference type="Pfam" id="PF22667">
    <property type="entry name" value="Lon_lid"/>
    <property type="match status" value="1"/>
</dbReference>
<dbReference type="InterPro" id="IPR003111">
    <property type="entry name" value="Lon_prtase_N"/>
</dbReference>
<keyword evidence="3 9" id="KW-0645">Protease</keyword>
<evidence type="ECO:0000256" key="3">
    <source>
        <dbReference type="ARBA" id="ARBA00022670"/>
    </source>
</evidence>
<reference evidence="17 18" key="1">
    <citation type="submission" date="2018-01" db="EMBL/GenBank/DDBJ databases">
        <title>Metagenomic assembled genomes from two thermal pools in the Uzon Caldera, Kamchatka, Russia.</title>
        <authorList>
            <person name="Wilkins L."/>
            <person name="Ettinger C."/>
        </authorList>
    </citation>
    <scope>NUCLEOTIDE SEQUENCE [LARGE SCALE GENOMIC DNA]</scope>
    <source>
        <strain evidence="17">ZAV-08</strain>
    </source>
</reference>
<dbReference type="CDD" id="cd19500">
    <property type="entry name" value="RecA-like_Lon"/>
    <property type="match status" value="1"/>
</dbReference>
<dbReference type="InterPro" id="IPR014721">
    <property type="entry name" value="Ribsml_uS5_D2-typ_fold_subgr"/>
</dbReference>
<proteinExistence type="evidence at transcript level"/>
<dbReference type="SUPFAM" id="SSF54211">
    <property type="entry name" value="Ribosomal protein S5 domain 2-like"/>
    <property type="match status" value="1"/>
</dbReference>
<evidence type="ECO:0000256" key="12">
    <source>
        <dbReference type="PIRSR" id="PIRSR001174-2"/>
    </source>
</evidence>
<feature type="active site" evidence="9 11">
    <location>
        <position position="694"/>
    </location>
</feature>
<dbReference type="EC" id="3.4.21.53" evidence="9 10"/>
<dbReference type="PANTHER" id="PTHR10046">
    <property type="entry name" value="ATP DEPENDENT LON PROTEASE FAMILY MEMBER"/>
    <property type="match status" value="1"/>
</dbReference>
<dbReference type="NCBIfam" id="TIGR00763">
    <property type="entry name" value="lon"/>
    <property type="match status" value="1"/>
</dbReference>
<evidence type="ECO:0000256" key="7">
    <source>
        <dbReference type="ARBA" id="ARBA00022840"/>
    </source>
</evidence>
<dbReference type="PRINTS" id="PR00830">
    <property type="entry name" value="ENDOLAPTASE"/>
</dbReference>
<comment type="subcellular location">
    <subcellularLocation>
        <location evidence="1 9 10">Cytoplasm</location>
    </subcellularLocation>
</comment>
<dbReference type="SUPFAM" id="SSF88697">
    <property type="entry name" value="PUA domain-like"/>
    <property type="match status" value="1"/>
</dbReference>
<comment type="similarity">
    <text evidence="9 10 13 14">Belongs to the peptidase S16 family.</text>
</comment>
<protein>
    <recommendedName>
        <fullName evidence="9 10">Lon protease</fullName>
        <ecNumber evidence="9 10">3.4.21.53</ecNumber>
    </recommendedName>
    <alternativeName>
        <fullName evidence="9">ATP-dependent protease La</fullName>
    </alternativeName>
</protein>
<dbReference type="GO" id="GO:0005737">
    <property type="term" value="C:cytoplasm"/>
    <property type="evidence" value="ECO:0007669"/>
    <property type="project" value="UniProtKB-SubCell"/>
</dbReference>